<reference evidence="5" key="1">
    <citation type="journal article" date="2019" name="Int. J. Syst. Evol. Microbiol.">
        <title>The Global Catalogue of Microorganisms (GCM) 10K type strain sequencing project: providing services to taxonomists for standard genome sequencing and annotation.</title>
        <authorList>
            <consortium name="The Broad Institute Genomics Platform"/>
            <consortium name="The Broad Institute Genome Sequencing Center for Infectious Disease"/>
            <person name="Wu L."/>
            <person name="Ma J."/>
        </authorList>
    </citation>
    <scope>NUCLEOTIDE SEQUENCE [LARGE SCALE GENOMIC DNA]</scope>
    <source>
        <strain evidence="5">CCUG 55131</strain>
    </source>
</reference>
<evidence type="ECO:0000259" key="3">
    <source>
        <dbReference type="Pfam" id="PF01361"/>
    </source>
</evidence>
<feature type="domain" description="4-oxalocrotonate tautomerase-like" evidence="3">
    <location>
        <begin position="2"/>
        <end position="54"/>
    </location>
</feature>
<dbReference type="Pfam" id="PF01361">
    <property type="entry name" value="Tautomerase"/>
    <property type="match status" value="1"/>
</dbReference>
<evidence type="ECO:0000256" key="2">
    <source>
        <dbReference type="ARBA" id="ARBA00023235"/>
    </source>
</evidence>
<sequence>MPHITVKLATGRTEDQKHDLAKHLAEALMNTLGTSEDAISVAIEDVPQAEWFTQVYDPEIAPNLDHLYKKPGYKRP</sequence>
<evidence type="ECO:0000256" key="1">
    <source>
        <dbReference type="ARBA" id="ARBA00006723"/>
    </source>
</evidence>
<organism evidence="4 5">
    <name type="scientific">Rhodobacter lacus</name>
    <dbReference type="NCBI Taxonomy" id="1641972"/>
    <lineage>
        <taxon>Bacteria</taxon>
        <taxon>Pseudomonadati</taxon>
        <taxon>Pseudomonadota</taxon>
        <taxon>Alphaproteobacteria</taxon>
        <taxon>Rhodobacterales</taxon>
        <taxon>Rhodobacter group</taxon>
        <taxon>Rhodobacter</taxon>
    </lineage>
</organism>
<dbReference type="Proteomes" id="UP001597413">
    <property type="component" value="Unassembled WGS sequence"/>
</dbReference>
<comment type="caution">
    <text evidence="4">The sequence shown here is derived from an EMBL/GenBank/DDBJ whole genome shotgun (WGS) entry which is preliminary data.</text>
</comment>
<evidence type="ECO:0000313" key="5">
    <source>
        <dbReference type="Proteomes" id="UP001597413"/>
    </source>
</evidence>
<dbReference type="SUPFAM" id="SSF55331">
    <property type="entry name" value="Tautomerase/MIF"/>
    <property type="match status" value="1"/>
</dbReference>
<name>A0ABW5AA57_9RHOB</name>
<keyword evidence="2" id="KW-0413">Isomerase</keyword>
<comment type="similarity">
    <text evidence="1">Belongs to the 4-oxalocrotonate tautomerase family.</text>
</comment>
<dbReference type="Gene3D" id="3.30.429.10">
    <property type="entry name" value="Macrophage Migration Inhibitory Factor"/>
    <property type="match status" value="1"/>
</dbReference>
<dbReference type="PANTHER" id="PTHR35530:SF2">
    <property type="entry name" value="BSL4019 PROTEIN"/>
    <property type="match status" value="1"/>
</dbReference>
<dbReference type="InterPro" id="IPR017284">
    <property type="entry name" value="Tautomerase_PptA"/>
</dbReference>
<dbReference type="PANTHER" id="PTHR35530">
    <property type="entry name" value="TAUTOMERASE-RELATED"/>
    <property type="match status" value="1"/>
</dbReference>
<evidence type="ECO:0000313" key="4">
    <source>
        <dbReference type="EMBL" id="MFD2174735.1"/>
    </source>
</evidence>
<proteinExistence type="inferred from homology"/>
<protein>
    <submittedName>
        <fullName evidence="4">Tautomerase family protein</fullName>
    </submittedName>
</protein>
<accession>A0ABW5AA57</accession>
<dbReference type="EMBL" id="JBHUIX010000011">
    <property type="protein sequence ID" value="MFD2174735.1"/>
    <property type="molecule type" value="Genomic_DNA"/>
</dbReference>
<dbReference type="RefSeq" id="WP_377390473.1">
    <property type="nucleotide sequence ID" value="NZ_JBHUIX010000011.1"/>
</dbReference>
<keyword evidence="5" id="KW-1185">Reference proteome</keyword>
<dbReference type="InterPro" id="IPR014347">
    <property type="entry name" value="Tautomerase/MIF_sf"/>
</dbReference>
<dbReference type="PIRSF" id="PIRSF037799">
    <property type="entry name" value="Tautomer_YdcE_prd"/>
    <property type="match status" value="1"/>
</dbReference>
<gene>
    <name evidence="4" type="ORF">ACFSM0_11580</name>
</gene>
<dbReference type="InterPro" id="IPR004370">
    <property type="entry name" value="4-OT-like_dom"/>
</dbReference>